<dbReference type="PIRSF" id="PIRSF016379">
    <property type="entry name" value="ENT"/>
    <property type="match status" value="1"/>
</dbReference>
<dbReference type="InterPro" id="IPR002259">
    <property type="entry name" value="Eqnu_transpt"/>
</dbReference>
<evidence type="ECO:0000256" key="1">
    <source>
        <dbReference type="ARBA" id="ARBA00004141"/>
    </source>
</evidence>
<evidence type="ECO:0000313" key="10">
    <source>
        <dbReference type="Proteomes" id="UP001566132"/>
    </source>
</evidence>
<feature type="transmembrane region" description="Helical" evidence="8">
    <location>
        <begin position="224"/>
        <end position="245"/>
    </location>
</feature>
<dbReference type="PANTHER" id="PTHR10332">
    <property type="entry name" value="EQUILIBRATIVE NUCLEOSIDE TRANSPORTER"/>
    <property type="match status" value="1"/>
</dbReference>
<comment type="caution">
    <text evidence="9">The sequence shown here is derived from an EMBL/GenBank/DDBJ whole genome shotgun (WGS) entry which is preliminary data.</text>
</comment>
<proteinExistence type="inferred from homology"/>
<evidence type="ECO:0000256" key="4">
    <source>
        <dbReference type="ARBA" id="ARBA00022692"/>
    </source>
</evidence>
<feature type="transmembrane region" description="Helical" evidence="8">
    <location>
        <begin position="78"/>
        <end position="98"/>
    </location>
</feature>
<keyword evidence="10" id="KW-1185">Reference proteome</keyword>
<feature type="transmembrane region" description="Helical" evidence="8">
    <location>
        <begin position="453"/>
        <end position="479"/>
    </location>
</feature>
<dbReference type="AlphaFoldDB" id="A0ABD1EJE4"/>
<comment type="subcellular location">
    <subcellularLocation>
        <location evidence="1">Membrane</location>
        <topology evidence="1">Multi-pass membrane protein</topology>
    </subcellularLocation>
</comment>
<evidence type="ECO:0000256" key="8">
    <source>
        <dbReference type="SAM" id="Phobius"/>
    </source>
</evidence>
<feature type="transmembrane region" description="Helical" evidence="8">
    <location>
        <begin position="154"/>
        <end position="173"/>
    </location>
</feature>
<feature type="transmembrane region" description="Helical" evidence="8">
    <location>
        <begin position="352"/>
        <end position="374"/>
    </location>
</feature>
<dbReference type="Proteomes" id="UP001566132">
    <property type="component" value="Unassembled WGS sequence"/>
</dbReference>
<evidence type="ECO:0000313" key="9">
    <source>
        <dbReference type="EMBL" id="KAL1494823.1"/>
    </source>
</evidence>
<dbReference type="EMBL" id="JBDJPC010000007">
    <property type="protein sequence ID" value="KAL1494823.1"/>
    <property type="molecule type" value="Genomic_DNA"/>
</dbReference>
<keyword evidence="6 8" id="KW-0472">Membrane</keyword>
<feature type="transmembrane region" description="Helical" evidence="8">
    <location>
        <begin position="381"/>
        <end position="398"/>
    </location>
</feature>
<reference evidence="9 10" key="1">
    <citation type="submission" date="2024-05" db="EMBL/GenBank/DDBJ databases">
        <title>Genetic variation in Jamaican populations of the coffee berry borer (Hypothenemus hampei).</title>
        <authorList>
            <person name="Errbii M."/>
            <person name="Myrie A."/>
        </authorList>
    </citation>
    <scope>NUCLEOTIDE SEQUENCE [LARGE SCALE GENOMIC DNA]</scope>
    <source>
        <strain evidence="9">JA-Hopewell-2020-01-JO</strain>
        <tissue evidence="9">Whole body</tissue>
    </source>
</reference>
<feature type="compositionally biased region" description="Basic and acidic residues" evidence="7">
    <location>
        <begin position="1"/>
        <end position="15"/>
    </location>
</feature>
<evidence type="ECO:0000256" key="3">
    <source>
        <dbReference type="ARBA" id="ARBA00022448"/>
    </source>
</evidence>
<gene>
    <name evidence="9" type="ORF">ABEB36_010353</name>
</gene>
<evidence type="ECO:0000256" key="6">
    <source>
        <dbReference type="ARBA" id="ARBA00023136"/>
    </source>
</evidence>
<sequence length="485" mass="55977">MSYREREHLYNEKNGDTMQSRQAVGGDESNEKTRLQKPVKLQPSWEENNLSEAELNFRNLTMDEASLQIHTPPDRYSFIYIIFLIHGIATLLPWNVFINAKSYFISYKLGKSYIGFDFPYVGNFMQILTFCSQVPNVIFNWFNIFMPIKGDLTVRIMWSIVINILLFIMTVVLAMVDSSAWPYEFFYITMASVVILSMSNGVYQNTVYGMAAKLPPKYTGAVILGNNISGTFTTIICIAFEYVSTSKRMAAIWYFITALFVLLIGFDTYFALPLNRFYRHYDIKHKKQQEQRINQENVTGSPPYFKIFKQVWPQLYNVFLVFFVTLSVFPSIQSDIKVSDSGFLITDDFLYTQILCFFTFNIFAMIGSILPSFFIWPSKKYLWIPLTLRLLYIPFYLFCNYQPEKITRILPVVITNDYVYWVVAATMAITSGYFSALAMMYTPSTVDSQYASIAGMFAGAALISGIFAGILISFLWPWLIGHIGW</sequence>
<evidence type="ECO:0000256" key="2">
    <source>
        <dbReference type="ARBA" id="ARBA00007965"/>
    </source>
</evidence>
<comment type="similarity">
    <text evidence="2">Belongs to the SLC29A/ENT transporter (TC 2.A.57) family.</text>
</comment>
<feature type="transmembrane region" description="Helical" evidence="8">
    <location>
        <begin position="185"/>
        <end position="203"/>
    </location>
</feature>
<dbReference type="Pfam" id="PF01733">
    <property type="entry name" value="Nucleoside_tran"/>
    <property type="match status" value="1"/>
</dbReference>
<keyword evidence="3" id="KW-0813">Transport</keyword>
<dbReference type="PANTHER" id="PTHR10332:SF80">
    <property type="entry name" value="EQUILIBRATIVE NUCLEOSIDE TRANSPORTER 2, ISOFORM A"/>
    <property type="match status" value="1"/>
</dbReference>
<accession>A0ABD1EJE4</accession>
<organism evidence="9 10">
    <name type="scientific">Hypothenemus hampei</name>
    <name type="common">Coffee berry borer</name>
    <dbReference type="NCBI Taxonomy" id="57062"/>
    <lineage>
        <taxon>Eukaryota</taxon>
        <taxon>Metazoa</taxon>
        <taxon>Ecdysozoa</taxon>
        <taxon>Arthropoda</taxon>
        <taxon>Hexapoda</taxon>
        <taxon>Insecta</taxon>
        <taxon>Pterygota</taxon>
        <taxon>Neoptera</taxon>
        <taxon>Endopterygota</taxon>
        <taxon>Coleoptera</taxon>
        <taxon>Polyphaga</taxon>
        <taxon>Cucujiformia</taxon>
        <taxon>Curculionidae</taxon>
        <taxon>Scolytinae</taxon>
        <taxon>Hypothenemus</taxon>
    </lineage>
</organism>
<dbReference type="GO" id="GO:0015858">
    <property type="term" value="P:nucleoside transport"/>
    <property type="evidence" value="ECO:0007669"/>
    <property type="project" value="UniProtKB-ARBA"/>
</dbReference>
<dbReference type="GO" id="GO:0022857">
    <property type="term" value="F:transmembrane transporter activity"/>
    <property type="evidence" value="ECO:0007669"/>
    <property type="project" value="UniProtKB-ARBA"/>
</dbReference>
<dbReference type="GO" id="GO:0016020">
    <property type="term" value="C:membrane"/>
    <property type="evidence" value="ECO:0007669"/>
    <property type="project" value="UniProtKB-SubCell"/>
</dbReference>
<feature type="transmembrane region" description="Helical" evidence="8">
    <location>
        <begin position="418"/>
        <end position="441"/>
    </location>
</feature>
<keyword evidence="5 8" id="KW-1133">Transmembrane helix</keyword>
<evidence type="ECO:0000256" key="5">
    <source>
        <dbReference type="ARBA" id="ARBA00022989"/>
    </source>
</evidence>
<feature type="region of interest" description="Disordered" evidence="7">
    <location>
        <begin position="1"/>
        <end position="38"/>
    </location>
</feature>
<name>A0ABD1EJE4_HYPHA</name>
<evidence type="ECO:0008006" key="11">
    <source>
        <dbReference type="Google" id="ProtNLM"/>
    </source>
</evidence>
<protein>
    <recommendedName>
        <fullName evidence="11">Equilibrative nucleoside transporter 1</fullName>
    </recommendedName>
</protein>
<keyword evidence="4 8" id="KW-0812">Transmembrane</keyword>
<feature type="transmembrane region" description="Helical" evidence="8">
    <location>
        <begin position="315"/>
        <end position="332"/>
    </location>
</feature>
<feature type="transmembrane region" description="Helical" evidence="8">
    <location>
        <begin position="251"/>
        <end position="272"/>
    </location>
</feature>
<evidence type="ECO:0000256" key="7">
    <source>
        <dbReference type="SAM" id="MobiDB-lite"/>
    </source>
</evidence>
<feature type="transmembrane region" description="Helical" evidence="8">
    <location>
        <begin position="118"/>
        <end position="142"/>
    </location>
</feature>